<organism evidence="2 3">
    <name type="scientific">Barrientosiimonas endolithica</name>
    <dbReference type="NCBI Taxonomy" id="1535208"/>
    <lineage>
        <taxon>Bacteria</taxon>
        <taxon>Bacillati</taxon>
        <taxon>Actinomycetota</taxon>
        <taxon>Actinomycetes</taxon>
        <taxon>Micrococcales</taxon>
        <taxon>Dermacoccaceae</taxon>
        <taxon>Barrientosiimonas</taxon>
    </lineage>
</organism>
<accession>A0ABM8H955</accession>
<keyword evidence="3" id="KW-1185">Reference proteome</keyword>
<dbReference type="Proteomes" id="UP001321421">
    <property type="component" value="Chromosome"/>
</dbReference>
<proteinExistence type="predicted"/>
<dbReference type="EMBL" id="AP027735">
    <property type="protein sequence ID" value="BDZ57414.1"/>
    <property type="molecule type" value="Genomic_DNA"/>
</dbReference>
<evidence type="ECO:0000256" key="1">
    <source>
        <dbReference type="SAM" id="MobiDB-lite"/>
    </source>
</evidence>
<evidence type="ECO:0000313" key="2">
    <source>
        <dbReference type="EMBL" id="BDZ57414.1"/>
    </source>
</evidence>
<feature type="region of interest" description="Disordered" evidence="1">
    <location>
        <begin position="67"/>
        <end position="90"/>
    </location>
</feature>
<sequence>MERPREREGGALDGDLPLLHRLEQCRLRLRRGAVDLVGEQQPGEQRTLAEVELAARLVEDVRPGQVRGQQVGGELGAGEAQPERLGDGARGEGLAQAGEVLEQHVPAGQDGREHQLERASLAHDHLLDLVEHCSGRTTGAGDVWCVHRSSILVSRVCRRSGGTIGAGSARR</sequence>
<name>A0ABM8H955_9MICO</name>
<reference evidence="3" key="1">
    <citation type="journal article" date="2019" name="Int. J. Syst. Evol. Microbiol.">
        <title>The Global Catalogue of Microorganisms (GCM) 10K type strain sequencing project: providing services to taxonomists for standard genome sequencing and annotation.</title>
        <authorList>
            <consortium name="The Broad Institute Genomics Platform"/>
            <consortium name="The Broad Institute Genome Sequencing Center for Infectious Disease"/>
            <person name="Wu L."/>
            <person name="Ma J."/>
        </authorList>
    </citation>
    <scope>NUCLEOTIDE SEQUENCE [LARGE SCALE GENOMIC DNA]</scope>
    <source>
        <strain evidence="3">NBRC 110608</strain>
    </source>
</reference>
<evidence type="ECO:0000313" key="3">
    <source>
        <dbReference type="Proteomes" id="UP001321421"/>
    </source>
</evidence>
<feature type="compositionally biased region" description="Basic and acidic residues" evidence="1">
    <location>
        <begin position="81"/>
        <end position="90"/>
    </location>
</feature>
<gene>
    <name evidence="2" type="ORF">GCM10025872_10710</name>
</gene>
<protein>
    <submittedName>
        <fullName evidence="2">Uncharacterized protein</fullName>
    </submittedName>
</protein>